<dbReference type="PANTHER" id="PTHR44943:SF8">
    <property type="entry name" value="TPR REPEAT-CONTAINING PROTEIN MJ0263"/>
    <property type="match status" value="1"/>
</dbReference>
<keyword evidence="5" id="KW-0732">Signal</keyword>
<dbReference type="EMBL" id="JAPZDC010000004">
    <property type="protein sequence ID" value="MDN5064085.1"/>
    <property type="molecule type" value="Genomic_DNA"/>
</dbReference>
<evidence type="ECO:0000256" key="5">
    <source>
        <dbReference type="SAM" id="SignalP"/>
    </source>
</evidence>
<keyword evidence="4" id="KW-0472">Membrane</keyword>
<dbReference type="PANTHER" id="PTHR44943">
    <property type="entry name" value="CELLULOSE SYNTHASE OPERON PROTEIN C"/>
    <property type="match status" value="1"/>
</dbReference>
<dbReference type="Gene3D" id="1.25.40.10">
    <property type="entry name" value="Tetratricopeptide repeat domain"/>
    <property type="match status" value="1"/>
</dbReference>
<keyword evidence="2" id="KW-0802">TPR repeat</keyword>
<name>A0AAW7PTB5_9BACT</name>
<feature type="signal peptide" evidence="5">
    <location>
        <begin position="1"/>
        <end position="20"/>
    </location>
</feature>
<reference evidence="6" key="1">
    <citation type="submission" date="2022-12" db="EMBL/GenBank/DDBJ databases">
        <authorList>
            <person name="Uljanovas D."/>
        </authorList>
    </citation>
    <scope>NUCLEOTIDE SEQUENCE</scope>
    <source>
        <strain evidence="6">RCM39</strain>
    </source>
</reference>
<keyword evidence="4" id="KW-1133">Transmembrane helix</keyword>
<accession>A0AAW7PTB5</accession>
<evidence type="ECO:0000256" key="1">
    <source>
        <dbReference type="ARBA" id="ARBA00022737"/>
    </source>
</evidence>
<feature type="non-terminal residue" evidence="6">
    <location>
        <position position="357"/>
    </location>
</feature>
<sequence length="357" mass="41844">MLKQIFPLLFTLIFSISLFAESHDIHKEISDIKLQIQEIKLLDARDDREKKIEKLEKDIKDLEEKFNQNNIDKKDIEKSFDKNKEIIDRQDKRIENIGLGISIFGIIVTFFGILITIIVIYFVVKFEKMAEILAEKELKKWIENEAMREFEPKIKEIKELIKKAESEVSLFKEKAESTITIIEKKLLENKELTNEEKNEIKGDIKNIENKKEEDYTFFDRYKLFLFKYTKNEFEEALSIIEKILTLNLDDKDLVKILFAKGLTLSKMDGKVEEAIKVYDELIEKFKESKENNILERVAKALYNKGVTLGKMDGKAEEAIKVYDELIEKFKESKENNILEQVAKALYNKGVTLGEMDG</sequence>
<keyword evidence="3" id="KW-0175">Coiled coil</keyword>
<evidence type="ECO:0000313" key="7">
    <source>
        <dbReference type="Proteomes" id="UP001171529"/>
    </source>
</evidence>
<dbReference type="InterPro" id="IPR019734">
    <property type="entry name" value="TPR_rpt"/>
</dbReference>
<dbReference type="Proteomes" id="UP001171529">
    <property type="component" value="Unassembled WGS sequence"/>
</dbReference>
<proteinExistence type="predicted"/>
<organism evidence="6 7">
    <name type="scientific">Aliarcobacter butzleri</name>
    <dbReference type="NCBI Taxonomy" id="28197"/>
    <lineage>
        <taxon>Bacteria</taxon>
        <taxon>Pseudomonadati</taxon>
        <taxon>Campylobacterota</taxon>
        <taxon>Epsilonproteobacteria</taxon>
        <taxon>Campylobacterales</taxon>
        <taxon>Arcobacteraceae</taxon>
        <taxon>Aliarcobacter</taxon>
    </lineage>
</organism>
<gene>
    <name evidence="6" type="ORF">O8C91_07720</name>
</gene>
<evidence type="ECO:0000256" key="4">
    <source>
        <dbReference type="SAM" id="Phobius"/>
    </source>
</evidence>
<evidence type="ECO:0000256" key="2">
    <source>
        <dbReference type="ARBA" id="ARBA00022803"/>
    </source>
</evidence>
<keyword evidence="1" id="KW-0677">Repeat</keyword>
<feature type="coiled-coil region" evidence="3">
    <location>
        <begin position="147"/>
        <end position="210"/>
    </location>
</feature>
<dbReference type="RefSeq" id="WP_301344608.1">
    <property type="nucleotide sequence ID" value="NZ_JAPZDB010000002.1"/>
</dbReference>
<comment type="caution">
    <text evidence="6">The sequence shown here is derived from an EMBL/GenBank/DDBJ whole genome shotgun (WGS) entry which is preliminary data.</text>
</comment>
<feature type="coiled-coil region" evidence="3">
    <location>
        <begin position="45"/>
        <end position="79"/>
    </location>
</feature>
<feature type="transmembrane region" description="Helical" evidence="4">
    <location>
        <begin position="97"/>
        <end position="124"/>
    </location>
</feature>
<feature type="chain" id="PRO_5043779031" evidence="5">
    <location>
        <begin position="21"/>
        <end position="357"/>
    </location>
</feature>
<reference evidence="6" key="2">
    <citation type="journal article" date="2023" name="Microorganisms">
        <title>Genomic Characterization of Arcobacter butzleri Strains Isolated from Various Sources in Lithuania.</title>
        <authorList>
            <person name="Uljanovas D."/>
            <person name="Golz G."/>
            <person name="Fleischmann S."/>
            <person name="Kudirkiene E."/>
            <person name="Kasetiene N."/>
            <person name="Grineviciene A."/>
            <person name="Tamuleviciene E."/>
            <person name="Aksomaitiene J."/>
            <person name="Alter T."/>
            <person name="Malakauskas M."/>
        </authorList>
    </citation>
    <scope>NUCLEOTIDE SEQUENCE</scope>
    <source>
        <strain evidence="6">RCM39</strain>
    </source>
</reference>
<protein>
    <submittedName>
        <fullName evidence="6">Tetratricopeptide repeat protein</fullName>
    </submittedName>
</protein>
<evidence type="ECO:0000256" key="3">
    <source>
        <dbReference type="SAM" id="Coils"/>
    </source>
</evidence>
<keyword evidence="4" id="KW-0812">Transmembrane</keyword>
<evidence type="ECO:0000313" key="6">
    <source>
        <dbReference type="EMBL" id="MDN5064085.1"/>
    </source>
</evidence>
<dbReference type="SUPFAM" id="SSF48452">
    <property type="entry name" value="TPR-like"/>
    <property type="match status" value="1"/>
</dbReference>
<dbReference type="Pfam" id="PF13174">
    <property type="entry name" value="TPR_6"/>
    <property type="match status" value="2"/>
</dbReference>
<dbReference type="InterPro" id="IPR051685">
    <property type="entry name" value="Ycf3/AcsC/BcsC/TPR_MFPF"/>
</dbReference>
<dbReference type="AlphaFoldDB" id="A0AAW7PTB5"/>
<dbReference type="InterPro" id="IPR011990">
    <property type="entry name" value="TPR-like_helical_dom_sf"/>
</dbReference>